<dbReference type="GO" id="GO:0005739">
    <property type="term" value="C:mitochondrion"/>
    <property type="evidence" value="ECO:0007669"/>
    <property type="project" value="TreeGrafter"/>
</dbReference>
<evidence type="ECO:0000313" key="6">
    <source>
        <dbReference type="EMBL" id="MCI30707.1"/>
    </source>
</evidence>
<keyword evidence="7" id="KW-1185">Reference proteome</keyword>
<keyword evidence="3" id="KW-0203">Cytokinin biosynthesis</keyword>
<evidence type="ECO:0000256" key="1">
    <source>
        <dbReference type="ARBA" id="ARBA00005842"/>
    </source>
</evidence>
<evidence type="ECO:0000256" key="3">
    <source>
        <dbReference type="ARBA" id="ARBA00022712"/>
    </source>
</evidence>
<dbReference type="GO" id="GO:0006400">
    <property type="term" value="P:tRNA modification"/>
    <property type="evidence" value="ECO:0007669"/>
    <property type="project" value="TreeGrafter"/>
</dbReference>
<keyword evidence="5" id="KW-0067">ATP-binding</keyword>
<feature type="non-terminal residue" evidence="6">
    <location>
        <position position="67"/>
    </location>
</feature>
<dbReference type="EMBL" id="LXQA010181584">
    <property type="protein sequence ID" value="MCI30707.1"/>
    <property type="molecule type" value="Genomic_DNA"/>
</dbReference>
<dbReference type="InterPro" id="IPR027417">
    <property type="entry name" value="P-loop_NTPase"/>
</dbReference>
<dbReference type="InterPro" id="IPR039657">
    <property type="entry name" value="Dimethylallyltransferase"/>
</dbReference>
<dbReference type="Pfam" id="PF01715">
    <property type="entry name" value="IPPT"/>
    <property type="match status" value="1"/>
</dbReference>
<sequence>MGIKLKTREWQKWGQADNLRYDCCFISVDASLPVLDRYVEQRVDDMMNAGLLNEVYDIYTMNADYTR</sequence>
<accession>A0A392R377</accession>
<name>A0A392R377_9FABA</name>
<dbReference type="GO" id="GO:0052381">
    <property type="term" value="F:tRNA dimethylallyltransferase activity"/>
    <property type="evidence" value="ECO:0007669"/>
    <property type="project" value="TreeGrafter"/>
</dbReference>
<proteinExistence type="inferred from homology"/>
<evidence type="ECO:0000313" key="7">
    <source>
        <dbReference type="Proteomes" id="UP000265520"/>
    </source>
</evidence>
<dbReference type="Gene3D" id="1.10.287.890">
    <property type="entry name" value="Crystal structure of tRNA isopentenylpyrophosphate transferase (bh2366) domain"/>
    <property type="match status" value="1"/>
</dbReference>
<evidence type="ECO:0000256" key="2">
    <source>
        <dbReference type="ARBA" id="ARBA00022679"/>
    </source>
</evidence>
<keyword evidence="2 6" id="KW-0808">Transferase</keyword>
<dbReference type="Proteomes" id="UP000265520">
    <property type="component" value="Unassembled WGS sequence"/>
</dbReference>
<comment type="caution">
    <text evidence="6">The sequence shown here is derived from an EMBL/GenBank/DDBJ whole genome shotgun (WGS) entry which is preliminary data.</text>
</comment>
<dbReference type="AlphaFoldDB" id="A0A392R377"/>
<dbReference type="GO" id="GO:0005524">
    <property type="term" value="F:ATP binding"/>
    <property type="evidence" value="ECO:0007669"/>
    <property type="project" value="UniProtKB-KW"/>
</dbReference>
<organism evidence="6 7">
    <name type="scientific">Trifolium medium</name>
    <dbReference type="NCBI Taxonomy" id="97028"/>
    <lineage>
        <taxon>Eukaryota</taxon>
        <taxon>Viridiplantae</taxon>
        <taxon>Streptophyta</taxon>
        <taxon>Embryophyta</taxon>
        <taxon>Tracheophyta</taxon>
        <taxon>Spermatophyta</taxon>
        <taxon>Magnoliopsida</taxon>
        <taxon>eudicotyledons</taxon>
        <taxon>Gunneridae</taxon>
        <taxon>Pentapetalae</taxon>
        <taxon>rosids</taxon>
        <taxon>fabids</taxon>
        <taxon>Fabales</taxon>
        <taxon>Fabaceae</taxon>
        <taxon>Papilionoideae</taxon>
        <taxon>50 kb inversion clade</taxon>
        <taxon>NPAAA clade</taxon>
        <taxon>Hologalegina</taxon>
        <taxon>IRL clade</taxon>
        <taxon>Trifolieae</taxon>
        <taxon>Trifolium</taxon>
    </lineage>
</organism>
<evidence type="ECO:0000256" key="4">
    <source>
        <dbReference type="ARBA" id="ARBA00022741"/>
    </source>
</evidence>
<dbReference type="PANTHER" id="PTHR11088:SF82">
    <property type="entry name" value="TRNA DIMETHYLALLYLTRANSFERASE 2"/>
    <property type="match status" value="1"/>
</dbReference>
<protein>
    <submittedName>
        <fullName evidence="6">tRNA dimethylallyltransferase 2-like</fullName>
    </submittedName>
</protein>
<dbReference type="Gene3D" id="3.40.50.300">
    <property type="entry name" value="P-loop containing nucleotide triphosphate hydrolases"/>
    <property type="match status" value="1"/>
</dbReference>
<reference evidence="6 7" key="1">
    <citation type="journal article" date="2018" name="Front. Plant Sci.">
        <title>Red Clover (Trifolium pratense) and Zigzag Clover (T. medium) - A Picture of Genomic Similarities and Differences.</title>
        <authorList>
            <person name="Dluhosova J."/>
            <person name="Istvanek J."/>
            <person name="Nedelnik J."/>
            <person name="Repkova J."/>
        </authorList>
    </citation>
    <scope>NUCLEOTIDE SEQUENCE [LARGE SCALE GENOMIC DNA]</scope>
    <source>
        <strain evidence="7">cv. 10/8</strain>
        <tissue evidence="6">Leaf</tissue>
    </source>
</reference>
<evidence type="ECO:0000256" key="5">
    <source>
        <dbReference type="ARBA" id="ARBA00022840"/>
    </source>
</evidence>
<comment type="similarity">
    <text evidence="1">Belongs to the IPP transferase family.</text>
</comment>
<dbReference type="PANTHER" id="PTHR11088">
    <property type="entry name" value="TRNA DIMETHYLALLYLTRANSFERASE"/>
    <property type="match status" value="1"/>
</dbReference>
<dbReference type="GO" id="GO:0009691">
    <property type="term" value="P:cytokinin biosynthetic process"/>
    <property type="evidence" value="ECO:0007669"/>
    <property type="project" value="UniProtKB-KW"/>
</dbReference>
<keyword evidence="4" id="KW-0547">Nucleotide-binding</keyword>